<comment type="similarity">
    <text evidence="2">Belongs to the alpha-ketoglutarate dehydrogenase family.</text>
</comment>
<dbReference type="InterPro" id="IPR029061">
    <property type="entry name" value="THDP-binding"/>
</dbReference>
<dbReference type="GO" id="GO:0005739">
    <property type="term" value="C:mitochondrion"/>
    <property type="evidence" value="ECO:0007669"/>
    <property type="project" value="TreeGrafter"/>
</dbReference>
<dbReference type="GO" id="GO:0030976">
    <property type="term" value="F:thiamine pyrophosphate binding"/>
    <property type="evidence" value="ECO:0007669"/>
    <property type="project" value="InterPro"/>
</dbReference>
<dbReference type="SUPFAM" id="SSF52518">
    <property type="entry name" value="Thiamin diphosphate-binding fold (THDP-binding)"/>
    <property type="match status" value="1"/>
</dbReference>
<dbReference type="Pfam" id="PF02779">
    <property type="entry name" value="Transket_pyr"/>
    <property type="match status" value="1"/>
</dbReference>
<evidence type="ECO:0000256" key="2">
    <source>
        <dbReference type="ARBA" id="ARBA00006936"/>
    </source>
</evidence>
<keyword evidence="3" id="KW-0560">Oxidoreductase</keyword>
<dbReference type="InterPro" id="IPR011603">
    <property type="entry name" value="2oxoglutarate_DH_E1"/>
</dbReference>
<accession>A0A6B9V9V3</accession>
<sequence>MMDYLLKNPNSLVIWEVHFGDFTNGAHVIFDISCLLVRLSGSVRLGLSCYFLMVYDGQGLEHSSARLECFLQECNLQIVNVTTPANFFHVFRRQVGCCNMLRFGELQVELSLLAWVSCGIKLLCGINAALPYGHCISTNDFHACCLSLQLWLALERILSIDVMPYGWKM</sequence>
<evidence type="ECO:0000256" key="4">
    <source>
        <dbReference type="ARBA" id="ARBA00023052"/>
    </source>
</evidence>
<protein>
    <submittedName>
        <fullName evidence="6">2-oxoglutarate dehydrogenase E1 component</fullName>
    </submittedName>
</protein>
<dbReference type="GO" id="GO:0045252">
    <property type="term" value="C:oxoglutarate dehydrogenase complex"/>
    <property type="evidence" value="ECO:0007669"/>
    <property type="project" value="TreeGrafter"/>
</dbReference>
<dbReference type="EMBL" id="CP031001">
    <property type="protein sequence ID" value="QHN78259.1"/>
    <property type="molecule type" value="Genomic_DNA"/>
</dbReference>
<name>A0A6B9V9V3_ARAHY</name>
<dbReference type="AlphaFoldDB" id="A0A6B9V9V3"/>
<organism evidence="6 7">
    <name type="scientific">Arachis hypogaea</name>
    <name type="common">Peanut</name>
    <dbReference type="NCBI Taxonomy" id="3818"/>
    <lineage>
        <taxon>Eukaryota</taxon>
        <taxon>Viridiplantae</taxon>
        <taxon>Streptophyta</taxon>
        <taxon>Embryophyta</taxon>
        <taxon>Tracheophyta</taxon>
        <taxon>Spermatophyta</taxon>
        <taxon>Magnoliopsida</taxon>
        <taxon>eudicotyledons</taxon>
        <taxon>Gunneridae</taxon>
        <taxon>Pentapetalae</taxon>
        <taxon>rosids</taxon>
        <taxon>fabids</taxon>
        <taxon>Fabales</taxon>
        <taxon>Fabaceae</taxon>
        <taxon>Papilionoideae</taxon>
        <taxon>50 kb inversion clade</taxon>
        <taxon>dalbergioids sensu lato</taxon>
        <taxon>Dalbergieae</taxon>
        <taxon>Pterocarpus clade</taxon>
        <taxon>Arachis</taxon>
    </lineage>
</organism>
<feature type="domain" description="Transketolase-like pyrimidine-binding" evidence="5">
    <location>
        <begin position="7"/>
        <end position="96"/>
    </location>
</feature>
<evidence type="ECO:0000313" key="6">
    <source>
        <dbReference type="EMBL" id="QHN78259.1"/>
    </source>
</evidence>
<comment type="cofactor">
    <cofactor evidence="1">
        <name>thiamine diphosphate</name>
        <dbReference type="ChEBI" id="CHEBI:58937"/>
    </cofactor>
</comment>
<dbReference type="GO" id="GO:0004591">
    <property type="term" value="F:oxoglutarate dehydrogenase (succinyl-transferring) activity"/>
    <property type="evidence" value="ECO:0007669"/>
    <property type="project" value="TreeGrafter"/>
</dbReference>
<dbReference type="Gene3D" id="3.40.50.12470">
    <property type="match status" value="1"/>
</dbReference>
<dbReference type="PANTHER" id="PTHR23152">
    <property type="entry name" value="2-OXOGLUTARATE DEHYDROGENASE"/>
    <property type="match status" value="1"/>
</dbReference>
<reference evidence="6 7" key="1">
    <citation type="submission" date="2020-01" db="EMBL/GenBank/DDBJ databases">
        <title>Genome sequence of Arachis hypogaea, cultivar Shitouqi.</title>
        <authorList>
            <person name="Zhuang W."/>
            <person name="Chen H."/>
            <person name="Varshney R."/>
            <person name="Wang D."/>
            <person name="Ming R."/>
        </authorList>
    </citation>
    <scope>NUCLEOTIDE SEQUENCE [LARGE SCALE GENOMIC DNA]</scope>
    <source>
        <tissue evidence="6">Young leaf</tissue>
    </source>
</reference>
<evidence type="ECO:0000259" key="5">
    <source>
        <dbReference type="Pfam" id="PF02779"/>
    </source>
</evidence>
<dbReference type="InterPro" id="IPR005475">
    <property type="entry name" value="Transketolase-like_Pyr-bd"/>
</dbReference>
<evidence type="ECO:0000256" key="3">
    <source>
        <dbReference type="ARBA" id="ARBA00023002"/>
    </source>
</evidence>
<keyword evidence="4" id="KW-0786">Thiamine pyrophosphate</keyword>
<dbReference type="GO" id="GO:0006099">
    <property type="term" value="P:tricarboxylic acid cycle"/>
    <property type="evidence" value="ECO:0007669"/>
    <property type="project" value="TreeGrafter"/>
</dbReference>
<evidence type="ECO:0000313" key="7">
    <source>
        <dbReference type="Proteomes" id="UP000464620"/>
    </source>
</evidence>
<proteinExistence type="inferred from homology"/>
<dbReference type="Proteomes" id="UP000464620">
    <property type="component" value="Chromosome B09"/>
</dbReference>
<evidence type="ECO:0000256" key="1">
    <source>
        <dbReference type="ARBA" id="ARBA00001964"/>
    </source>
</evidence>
<dbReference type="PANTHER" id="PTHR23152:SF32">
    <property type="entry name" value="OXOGLUTARATE DEHYDROGENASE (SUCCINYL-TRANSFERRING)"/>
    <property type="match status" value="1"/>
</dbReference>
<gene>
    <name evidence="6" type="ORF">DS421_19g659830</name>
</gene>